<proteinExistence type="predicted"/>
<sequence>MQELESCELTETRKINDILSKMSELRLKLKLIDREERLSKIQ</sequence>
<protein>
    <submittedName>
        <fullName evidence="1">Uncharacterized protein</fullName>
    </submittedName>
</protein>
<organism evidence="1">
    <name type="scientific">Myoviridae sp. ct6F13</name>
    <dbReference type="NCBI Taxonomy" id="2827602"/>
    <lineage>
        <taxon>Viruses</taxon>
        <taxon>Duplodnaviria</taxon>
        <taxon>Heunggongvirae</taxon>
        <taxon>Uroviricota</taxon>
        <taxon>Caudoviricetes</taxon>
    </lineage>
</organism>
<accession>A0A8S5LJQ8</accession>
<dbReference type="EMBL" id="BK015859">
    <property type="protein sequence ID" value="DAD70064.1"/>
    <property type="molecule type" value="Genomic_DNA"/>
</dbReference>
<reference evidence="1" key="1">
    <citation type="journal article" date="2021" name="Proc. Natl. Acad. Sci. U.S.A.">
        <title>A Catalog of Tens of Thousands of Viruses from Human Metagenomes Reveals Hidden Associations with Chronic Diseases.</title>
        <authorList>
            <person name="Tisza M.J."/>
            <person name="Buck C.B."/>
        </authorList>
    </citation>
    <scope>NUCLEOTIDE SEQUENCE</scope>
    <source>
        <strain evidence="1">Ct6F13</strain>
    </source>
</reference>
<evidence type="ECO:0000313" key="1">
    <source>
        <dbReference type="EMBL" id="DAD70064.1"/>
    </source>
</evidence>
<name>A0A8S5LJQ8_9CAUD</name>